<dbReference type="Pfam" id="PF00072">
    <property type="entry name" value="Response_reg"/>
    <property type="match status" value="1"/>
</dbReference>
<proteinExistence type="predicted"/>
<evidence type="ECO:0000256" key="3">
    <source>
        <dbReference type="SAM" id="Coils"/>
    </source>
</evidence>
<evidence type="ECO:0000259" key="4">
    <source>
        <dbReference type="PROSITE" id="PS50110"/>
    </source>
</evidence>
<dbReference type="PANTHER" id="PTHR44591">
    <property type="entry name" value="STRESS RESPONSE REGULATOR PROTEIN 1"/>
    <property type="match status" value="1"/>
</dbReference>
<dbReference type="AlphaFoldDB" id="A0A917GZR5"/>
<dbReference type="InterPro" id="IPR011006">
    <property type="entry name" value="CheY-like_superfamily"/>
</dbReference>
<comment type="caution">
    <text evidence="5">The sequence shown here is derived from an EMBL/GenBank/DDBJ whole genome shotgun (WGS) entry which is preliminary data.</text>
</comment>
<name>A0A917GZR5_9BACL</name>
<dbReference type="SUPFAM" id="SSF52172">
    <property type="entry name" value="CheY-like"/>
    <property type="match status" value="1"/>
</dbReference>
<feature type="domain" description="Response regulatory" evidence="4">
    <location>
        <begin position="3"/>
        <end position="118"/>
    </location>
</feature>
<dbReference type="RefSeq" id="WP_188888394.1">
    <property type="nucleotide sequence ID" value="NZ_BMHY01000002.1"/>
</dbReference>
<comment type="caution">
    <text evidence="2">Lacks conserved residue(s) required for the propagation of feature annotation.</text>
</comment>
<gene>
    <name evidence="5" type="primary">ccdB</name>
    <name evidence="5" type="ORF">GCM10010918_16170</name>
</gene>
<dbReference type="GO" id="GO:0000160">
    <property type="term" value="P:phosphorelay signal transduction system"/>
    <property type="evidence" value="ECO:0007669"/>
    <property type="project" value="InterPro"/>
</dbReference>
<evidence type="ECO:0000256" key="2">
    <source>
        <dbReference type="PROSITE-ProRule" id="PRU00169"/>
    </source>
</evidence>
<sequence>MANIVIADHSNESRMMLRNLLEHDNHLIVGEAADGEEAYREYERTKPDLIILESELPILDGVAVLRKILYFHPHASILMISTVNEASTVLRAIRLGVKQYIVKPVEAESLRRAVRETLEQLEQRQDKAESKLAAFLNSFD</sequence>
<organism evidence="5 6">
    <name type="scientific">Paenibacillus radicis</name>
    <name type="common">ex Gao et al. 2016</name>
    <dbReference type="NCBI Taxonomy" id="1737354"/>
    <lineage>
        <taxon>Bacteria</taxon>
        <taxon>Bacillati</taxon>
        <taxon>Bacillota</taxon>
        <taxon>Bacilli</taxon>
        <taxon>Bacillales</taxon>
        <taxon>Paenibacillaceae</taxon>
        <taxon>Paenibacillus</taxon>
    </lineage>
</organism>
<dbReference type="PANTHER" id="PTHR44591:SF3">
    <property type="entry name" value="RESPONSE REGULATORY DOMAIN-CONTAINING PROTEIN"/>
    <property type="match status" value="1"/>
</dbReference>
<evidence type="ECO:0000313" key="6">
    <source>
        <dbReference type="Proteomes" id="UP000600247"/>
    </source>
</evidence>
<dbReference type="InterPro" id="IPR001789">
    <property type="entry name" value="Sig_transdc_resp-reg_receiver"/>
</dbReference>
<keyword evidence="6" id="KW-1185">Reference proteome</keyword>
<feature type="coiled-coil region" evidence="3">
    <location>
        <begin position="107"/>
        <end position="138"/>
    </location>
</feature>
<keyword evidence="3" id="KW-0175">Coiled coil</keyword>
<dbReference type="Proteomes" id="UP000600247">
    <property type="component" value="Unassembled WGS sequence"/>
</dbReference>
<protein>
    <submittedName>
        <fullName evidence="5">Protein CcdB</fullName>
    </submittedName>
</protein>
<dbReference type="SMART" id="SM00448">
    <property type="entry name" value="REC"/>
    <property type="match status" value="1"/>
</dbReference>
<dbReference type="Gene3D" id="3.40.50.2300">
    <property type="match status" value="1"/>
</dbReference>
<evidence type="ECO:0000256" key="1">
    <source>
        <dbReference type="ARBA" id="ARBA00022553"/>
    </source>
</evidence>
<keyword evidence="1" id="KW-0597">Phosphoprotein</keyword>
<accession>A0A917GZR5</accession>
<reference evidence="5 6" key="1">
    <citation type="journal article" date="2014" name="Int. J. Syst. Evol. Microbiol.">
        <title>Complete genome sequence of Corynebacterium casei LMG S-19264T (=DSM 44701T), isolated from a smear-ripened cheese.</title>
        <authorList>
            <consortium name="US DOE Joint Genome Institute (JGI-PGF)"/>
            <person name="Walter F."/>
            <person name="Albersmeier A."/>
            <person name="Kalinowski J."/>
            <person name="Ruckert C."/>
        </authorList>
    </citation>
    <scope>NUCLEOTIDE SEQUENCE [LARGE SCALE GENOMIC DNA]</scope>
    <source>
        <strain evidence="5 6">CGMCC 1.15286</strain>
    </source>
</reference>
<dbReference type="EMBL" id="BMHY01000002">
    <property type="protein sequence ID" value="GGG63068.1"/>
    <property type="molecule type" value="Genomic_DNA"/>
</dbReference>
<dbReference type="PROSITE" id="PS50110">
    <property type="entry name" value="RESPONSE_REGULATORY"/>
    <property type="match status" value="1"/>
</dbReference>
<dbReference type="InterPro" id="IPR050595">
    <property type="entry name" value="Bact_response_regulator"/>
</dbReference>
<evidence type="ECO:0000313" key="5">
    <source>
        <dbReference type="EMBL" id="GGG63068.1"/>
    </source>
</evidence>